<dbReference type="GO" id="GO:0016020">
    <property type="term" value="C:membrane"/>
    <property type="evidence" value="ECO:0007669"/>
    <property type="project" value="UniProtKB-SubCell"/>
</dbReference>
<feature type="transmembrane region" description="Helical" evidence="5">
    <location>
        <begin position="152"/>
        <end position="178"/>
    </location>
</feature>
<evidence type="ECO:0000256" key="4">
    <source>
        <dbReference type="ARBA" id="ARBA00023136"/>
    </source>
</evidence>
<gene>
    <name evidence="7" type="ORF">JGI24_00055</name>
</gene>
<dbReference type="EMBL" id="CZVU01000001">
    <property type="protein sequence ID" value="CUS96081.1"/>
    <property type="molecule type" value="Genomic_DNA"/>
</dbReference>
<reference evidence="7 8" key="1">
    <citation type="submission" date="2015-11" db="EMBL/GenBank/DDBJ databases">
        <authorList>
            <person name="Varghese N."/>
        </authorList>
    </citation>
    <scope>NUCLEOTIDE SEQUENCE [LARGE SCALE GENOMIC DNA]</scope>
    <source>
        <strain evidence="7 8">JGI-24</strain>
    </source>
</reference>
<dbReference type="InterPro" id="IPR006977">
    <property type="entry name" value="Yip1_dom"/>
</dbReference>
<feature type="domain" description="Yip1" evidence="6">
    <location>
        <begin position="28"/>
        <end position="248"/>
    </location>
</feature>
<accession>A0A656D0V3</accession>
<keyword evidence="8" id="KW-1185">Reference proteome</keyword>
<keyword evidence="3 5" id="KW-1133">Transmembrane helix</keyword>
<proteinExistence type="predicted"/>
<keyword evidence="4 5" id="KW-0472">Membrane</keyword>
<dbReference type="RefSeq" id="WP_072149554.1">
    <property type="nucleotide sequence ID" value="NZ_CZVU01000001.1"/>
</dbReference>
<feature type="transmembrane region" description="Helical" evidence="5">
    <location>
        <begin position="199"/>
        <end position="221"/>
    </location>
</feature>
<name>A0A656D0V3_KRYT1</name>
<evidence type="ECO:0000256" key="2">
    <source>
        <dbReference type="ARBA" id="ARBA00022692"/>
    </source>
</evidence>
<feature type="transmembrane region" description="Helical" evidence="5">
    <location>
        <begin position="116"/>
        <end position="140"/>
    </location>
</feature>
<feature type="transmembrane region" description="Helical" evidence="5">
    <location>
        <begin position="47"/>
        <end position="67"/>
    </location>
</feature>
<comment type="subcellular location">
    <subcellularLocation>
        <location evidence="1">Membrane</location>
        <topology evidence="1">Multi-pass membrane protein</topology>
    </subcellularLocation>
</comment>
<dbReference type="AlphaFoldDB" id="A0A656D0V3"/>
<evidence type="ECO:0000259" key="6">
    <source>
        <dbReference type="Pfam" id="PF04893"/>
    </source>
</evidence>
<protein>
    <submittedName>
        <fullName evidence="7">Yip1 domain-containing protein</fullName>
    </submittedName>
</protein>
<sequence>MSENFQPNQESSFAEEVKPIPFIDKLTGIFIAPSEVFENLVKAKPRVIDWLVPIVLLVVLAILSNFLKFNDEKIKDSLMIFQEQRIDKLVEEGKMTEEQAEVAKERIAEFGRAQQIFSSVGVLIGVPIVFLIVSLVYFLLGRLFLKGEVEFMTIFSIYSLSSLISSVGIIVSTILAFLTGSFFASASPAIFMEVSTSKVYILASKIEIFTIWQLAVFAVGMAKAFNKNYTSSFLVVFGAWAVWVVLSLFVPFFRWLI</sequence>
<feature type="transmembrane region" description="Helical" evidence="5">
    <location>
        <begin position="233"/>
        <end position="256"/>
    </location>
</feature>
<evidence type="ECO:0000313" key="8">
    <source>
        <dbReference type="Proteomes" id="UP000243065"/>
    </source>
</evidence>
<evidence type="ECO:0000256" key="3">
    <source>
        <dbReference type="ARBA" id="ARBA00022989"/>
    </source>
</evidence>
<dbReference type="Pfam" id="PF04893">
    <property type="entry name" value="Yip1"/>
    <property type="match status" value="1"/>
</dbReference>
<keyword evidence="2 5" id="KW-0812">Transmembrane</keyword>
<evidence type="ECO:0000256" key="5">
    <source>
        <dbReference type="SAM" id="Phobius"/>
    </source>
</evidence>
<dbReference type="OrthoDB" id="9788696at2"/>
<dbReference type="Proteomes" id="UP000243065">
    <property type="component" value="Unassembled WGS sequence"/>
</dbReference>
<organism evidence="7 8">
    <name type="scientific">Kryptobacter tengchongensis</name>
    <dbReference type="NCBI Taxonomy" id="1643429"/>
    <lineage>
        <taxon>Bacteria</taxon>
        <taxon>Pseudomonadati</taxon>
        <taxon>Candidatus Kryptoniota</taxon>
        <taxon>Candidatus Kryptobacter</taxon>
    </lineage>
</organism>
<evidence type="ECO:0000313" key="7">
    <source>
        <dbReference type="EMBL" id="CUS96081.1"/>
    </source>
</evidence>
<evidence type="ECO:0000256" key="1">
    <source>
        <dbReference type="ARBA" id="ARBA00004141"/>
    </source>
</evidence>